<gene>
    <name evidence="1" type="ORF">DICVIV_07175</name>
</gene>
<dbReference type="Proteomes" id="UP000053766">
    <property type="component" value="Unassembled WGS sequence"/>
</dbReference>
<reference evidence="1" key="1">
    <citation type="submission" date="2013-11" db="EMBL/GenBank/DDBJ databases">
        <title>Draft genome of the bovine lungworm Dictyocaulus viviparus.</title>
        <authorList>
            <person name="Mitreva M."/>
        </authorList>
    </citation>
    <scope>NUCLEOTIDE SEQUENCE [LARGE SCALE GENOMIC DNA]</scope>
    <source>
        <strain evidence="1">HannoverDv2000</strain>
    </source>
</reference>
<dbReference type="STRING" id="29172.A0A0D8XSP5"/>
<organism evidence="1 2">
    <name type="scientific">Dictyocaulus viviparus</name>
    <name type="common">Bovine lungworm</name>
    <dbReference type="NCBI Taxonomy" id="29172"/>
    <lineage>
        <taxon>Eukaryota</taxon>
        <taxon>Metazoa</taxon>
        <taxon>Ecdysozoa</taxon>
        <taxon>Nematoda</taxon>
        <taxon>Chromadorea</taxon>
        <taxon>Rhabditida</taxon>
        <taxon>Rhabditina</taxon>
        <taxon>Rhabditomorpha</taxon>
        <taxon>Strongyloidea</taxon>
        <taxon>Metastrongylidae</taxon>
        <taxon>Dictyocaulus</taxon>
    </lineage>
</organism>
<accession>A0A0D8XSP5</accession>
<dbReference type="EMBL" id="KN716336">
    <property type="protein sequence ID" value="KJH46759.1"/>
    <property type="molecule type" value="Genomic_DNA"/>
</dbReference>
<evidence type="ECO:0000313" key="2">
    <source>
        <dbReference type="Proteomes" id="UP000053766"/>
    </source>
</evidence>
<dbReference type="AlphaFoldDB" id="A0A0D8XSP5"/>
<evidence type="ECO:0000313" key="1">
    <source>
        <dbReference type="EMBL" id="KJH46759.1"/>
    </source>
</evidence>
<protein>
    <submittedName>
        <fullName evidence="1">Uncharacterized protein</fullName>
    </submittedName>
</protein>
<dbReference type="OrthoDB" id="5811154at2759"/>
<name>A0A0D8XSP5_DICVI</name>
<sequence>MVKSLFNICLSAVCQHRLNDHLALIPIECKHKLLEFFTNHNQLAAYDCGRLVSSPSFANNLTELKFYLSDDLSDSMLNALTVNNKRLERITLVECPRVTDKVSVIGK</sequence>
<proteinExistence type="predicted"/>
<keyword evidence="2" id="KW-1185">Reference proteome</keyword>